<dbReference type="SUPFAM" id="SSF63829">
    <property type="entry name" value="Calcium-dependent phosphotriesterase"/>
    <property type="match status" value="1"/>
</dbReference>
<sequence length="973" mass="112305">MSKTLIAIFLLFSSFLDSIAQIGTPQIINYNRDEYKGGLQNWDVAQDKSGRMYFGNNEGLLAFNGQFWDRYRLPNLTSVRSVEIDEENRIFVGGQDEIGYFFPDKRGLLQYHSLTSLIPQKYRKFADVWNVCISEKQVFFRAFNVILLYKDGIIKTYKAEVGWDFVGKGIGLVFAQSRGRGLKVYDQGIWKQYCDDPVLRSSAVTSIVEYHKDTLLVSTLKSGLFLLHKGELFPKKTGLDATFYNDRVYFVQKLDKDRFVVGTTSGGIFIINKSGVSLQEYKYKDGLQSSNVRACYTDKDKNLWLALDDGIDFIAINSPVTTVFPDKTKQTTSYAIRVFGDKLYIGTANGLYAANVDSKIADLSDSKGSFKEVKHTKGQVWNLNELNNQLLMGHEDGFFTIDNYEARKVNAMPGTWLFEPVSDVFPSNEIIAGTYLGLQHIKFENGKFYDKGKVTGIAESLRFIVFDGENHLWASHPYHGVFKIELSADKRSVSKYSLFTKQDGLPSHLYNYVFKVKNRIVVATENGVYEYDALKNRFIQFQLINQTLKGMSIQYLKEDPNGNLWFVSNKRVGVLDFMRPAGGKPYSLNYLSQLDGKVVGGFESIYYLNDENVFIGANNGAYHINYAKYLANISRPDMLIGSVKLFGKKDSLIFGGYFVKDSKIIDKQDVTTLMELAHEFNSMHFEYASTSFEFQKNIQYSYQLEGFDKKWSPWGQKTEKDYTNLSAGSYIFKVKSRNNLGNESLAASYAFRILPPWYQTIWMYMFYMMCTFMILYLVFKWQKKKHLKAQERLSYLHQLEMDRTEQEIVRLKYEKLEADVNYKNRELSTMTMHLVQRGKVLAKIKEVISTVLKNHDINDSSPSFRHLIRLIRDVEKSDEDWDNFTMHFTNVNANFFNELKDKFSDLTPNELKLSAYLKMNLSTKEIAQLMNITIKAVEVGRYRLRKKLHLQPEINLFEFLNAISRLAEGRQIK</sequence>
<feature type="chain" id="PRO_5020532650" evidence="3">
    <location>
        <begin position="21"/>
        <end position="973"/>
    </location>
</feature>
<feature type="signal peptide" evidence="3">
    <location>
        <begin position="1"/>
        <end position="20"/>
    </location>
</feature>
<dbReference type="Proteomes" id="UP000293347">
    <property type="component" value="Unassembled WGS sequence"/>
</dbReference>
<evidence type="ECO:0000313" key="5">
    <source>
        <dbReference type="EMBL" id="TCD00342.1"/>
    </source>
</evidence>
<dbReference type="Gene3D" id="2.60.40.10">
    <property type="entry name" value="Immunoglobulins"/>
    <property type="match status" value="1"/>
</dbReference>
<evidence type="ECO:0000313" key="6">
    <source>
        <dbReference type="Proteomes" id="UP000293347"/>
    </source>
</evidence>
<reference evidence="5 6" key="1">
    <citation type="submission" date="2019-02" db="EMBL/GenBank/DDBJ databases">
        <title>Pedobacter sp. RP-1-14 sp. nov., isolated from Arctic soil.</title>
        <authorList>
            <person name="Dahal R.H."/>
        </authorList>
    </citation>
    <scope>NUCLEOTIDE SEQUENCE [LARGE SCALE GENOMIC DNA]</scope>
    <source>
        <strain evidence="5 6">RP-1-14</strain>
    </source>
</reference>
<evidence type="ECO:0000256" key="3">
    <source>
        <dbReference type="SAM" id="SignalP"/>
    </source>
</evidence>
<dbReference type="Gene3D" id="2.130.10.10">
    <property type="entry name" value="YVTN repeat-like/Quinoprotein amine dehydrogenase"/>
    <property type="match status" value="2"/>
</dbReference>
<evidence type="ECO:0000256" key="1">
    <source>
        <dbReference type="ARBA" id="ARBA00022553"/>
    </source>
</evidence>
<keyword evidence="2" id="KW-0472">Membrane</keyword>
<protein>
    <submittedName>
        <fullName evidence="5">Transcriptional regulator</fullName>
    </submittedName>
</protein>
<name>A0A4R0NI97_9SPHI</name>
<dbReference type="PANTHER" id="PTHR43547:SF2">
    <property type="entry name" value="HYBRID SIGNAL TRANSDUCTION HISTIDINE KINASE C"/>
    <property type="match status" value="1"/>
</dbReference>
<dbReference type="SUPFAM" id="SSF46894">
    <property type="entry name" value="C-terminal effector domain of the bipartite response regulators"/>
    <property type="match status" value="1"/>
</dbReference>
<dbReference type="Pfam" id="PF07495">
    <property type="entry name" value="Y_Y_Y"/>
    <property type="match status" value="1"/>
</dbReference>
<accession>A0A4R0NI97</accession>
<feature type="transmembrane region" description="Helical" evidence="2">
    <location>
        <begin position="761"/>
        <end position="779"/>
    </location>
</feature>
<dbReference type="InterPro" id="IPR036388">
    <property type="entry name" value="WH-like_DNA-bd_sf"/>
</dbReference>
<dbReference type="InterPro" id="IPR000792">
    <property type="entry name" value="Tscrpt_reg_LuxR_C"/>
</dbReference>
<keyword evidence="2" id="KW-0812">Transmembrane</keyword>
<gene>
    <name evidence="5" type="ORF">EZ437_14045</name>
</gene>
<comment type="caution">
    <text evidence="5">The sequence shown here is derived from an EMBL/GenBank/DDBJ whole genome shotgun (WGS) entry which is preliminary data.</text>
</comment>
<proteinExistence type="predicted"/>
<dbReference type="Gene3D" id="1.10.10.10">
    <property type="entry name" value="Winged helix-like DNA-binding domain superfamily/Winged helix DNA-binding domain"/>
    <property type="match status" value="1"/>
</dbReference>
<dbReference type="EMBL" id="SJSL01000003">
    <property type="protein sequence ID" value="TCD00342.1"/>
    <property type="molecule type" value="Genomic_DNA"/>
</dbReference>
<dbReference type="InterPro" id="IPR016032">
    <property type="entry name" value="Sig_transdc_resp-reg_C-effctor"/>
</dbReference>
<keyword evidence="6" id="KW-1185">Reference proteome</keyword>
<organism evidence="5 6">
    <name type="scientific">Pedobacter psychroterrae</name>
    <dbReference type="NCBI Taxonomy" id="2530453"/>
    <lineage>
        <taxon>Bacteria</taxon>
        <taxon>Pseudomonadati</taxon>
        <taxon>Bacteroidota</taxon>
        <taxon>Sphingobacteriia</taxon>
        <taxon>Sphingobacteriales</taxon>
        <taxon>Sphingobacteriaceae</taxon>
        <taxon>Pedobacter</taxon>
    </lineage>
</organism>
<dbReference type="OrthoDB" id="9809670at2"/>
<dbReference type="PANTHER" id="PTHR43547">
    <property type="entry name" value="TWO-COMPONENT HISTIDINE KINASE"/>
    <property type="match status" value="1"/>
</dbReference>
<dbReference type="InterPro" id="IPR013783">
    <property type="entry name" value="Ig-like_fold"/>
</dbReference>
<dbReference type="AlphaFoldDB" id="A0A4R0NI97"/>
<dbReference type="InterPro" id="IPR011123">
    <property type="entry name" value="Y_Y_Y"/>
</dbReference>
<evidence type="ECO:0000259" key="4">
    <source>
        <dbReference type="SMART" id="SM00421"/>
    </source>
</evidence>
<dbReference type="GO" id="GO:0006355">
    <property type="term" value="P:regulation of DNA-templated transcription"/>
    <property type="evidence" value="ECO:0007669"/>
    <property type="project" value="InterPro"/>
</dbReference>
<dbReference type="GO" id="GO:0000155">
    <property type="term" value="F:phosphorelay sensor kinase activity"/>
    <property type="evidence" value="ECO:0007669"/>
    <property type="project" value="TreeGrafter"/>
</dbReference>
<keyword evidence="2" id="KW-1133">Transmembrane helix</keyword>
<keyword evidence="1" id="KW-0597">Phosphoprotein</keyword>
<evidence type="ECO:0000256" key="2">
    <source>
        <dbReference type="SAM" id="Phobius"/>
    </source>
</evidence>
<dbReference type="SMART" id="SM00421">
    <property type="entry name" value="HTH_LUXR"/>
    <property type="match status" value="1"/>
</dbReference>
<keyword evidence="3" id="KW-0732">Signal</keyword>
<dbReference type="GO" id="GO:0003677">
    <property type="term" value="F:DNA binding"/>
    <property type="evidence" value="ECO:0007669"/>
    <property type="project" value="InterPro"/>
</dbReference>
<feature type="domain" description="HTH luxR-type" evidence="4">
    <location>
        <begin position="903"/>
        <end position="960"/>
    </location>
</feature>
<dbReference type="InterPro" id="IPR015943">
    <property type="entry name" value="WD40/YVTN_repeat-like_dom_sf"/>
</dbReference>
<dbReference type="RefSeq" id="WP_131596691.1">
    <property type="nucleotide sequence ID" value="NZ_SJSL01000003.1"/>
</dbReference>